<dbReference type="PANTHER" id="PTHR43401:SF5">
    <property type="entry name" value="ALCOHOL DEHYDROGENASE-RELATED"/>
    <property type="match status" value="1"/>
</dbReference>
<dbReference type="GO" id="GO:0008270">
    <property type="term" value="F:zinc ion binding"/>
    <property type="evidence" value="ECO:0007669"/>
    <property type="project" value="InterPro"/>
</dbReference>
<evidence type="ECO:0000259" key="4">
    <source>
        <dbReference type="SMART" id="SM00829"/>
    </source>
</evidence>
<reference evidence="5" key="1">
    <citation type="submission" date="2020-05" db="EMBL/GenBank/DDBJ databases">
        <authorList>
            <person name="Chiriac C."/>
            <person name="Salcher M."/>
            <person name="Ghai R."/>
            <person name="Kavagutti S V."/>
        </authorList>
    </citation>
    <scope>NUCLEOTIDE SEQUENCE</scope>
</reference>
<dbReference type="InterPro" id="IPR050129">
    <property type="entry name" value="Zn_alcohol_dh"/>
</dbReference>
<dbReference type="Gene3D" id="3.90.180.10">
    <property type="entry name" value="Medium-chain alcohol dehydrogenases, catalytic domain"/>
    <property type="match status" value="1"/>
</dbReference>
<keyword evidence="2" id="KW-0862">Zinc</keyword>
<evidence type="ECO:0000256" key="2">
    <source>
        <dbReference type="ARBA" id="ARBA00022833"/>
    </source>
</evidence>
<dbReference type="Pfam" id="PF08240">
    <property type="entry name" value="ADH_N"/>
    <property type="match status" value="1"/>
</dbReference>
<keyword evidence="1" id="KW-0479">Metal-binding</keyword>
<dbReference type="InterPro" id="IPR013154">
    <property type="entry name" value="ADH-like_N"/>
</dbReference>
<dbReference type="SMART" id="SM00829">
    <property type="entry name" value="PKS_ER"/>
    <property type="match status" value="1"/>
</dbReference>
<evidence type="ECO:0000313" key="5">
    <source>
        <dbReference type="EMBL" id="CAB4537867.1"/>
    </source>
</evidence>
<dbReference type="SUPFAM" id="SSF50129">
    <property type="entry name" value="GroES-like"/>
    <property type="match status" value="1"/>
</dbReference>
<dbReference type="GO" id="GO:0016491">
    <property type="term" value="F:oxidoreductase activity"/>
    <property type="evidence" value="ECO:0007669"/>
    <property type="project" value="UniProtKB-KW"/>
</dbReference>
<evidence type="ECO:0000256" key="1">
    <source>
        <dbReference type="ARBA" id="ARBA00022723"/>
    </source>
</evidence>
<proteinExistence type="predicted"/>
<dbReference type="InterPro" id="IPR002328">
    <property type="entry name" value="ADH_Zn_CS"/>
</dbReference>
<keyword evidence="3" id="KW-0560">Oxidoreductase</keyword>
<dbReference type="InterPro" id="IPR013149">
    <property type="entry name" value="ADH-like_C"/>
</dbReference>
<evidence type="ECO:0000256" key="3">
    <source>
        <dbReference type="ARBA" id="ARBA00023002"/>
    </source>
</evidence>
<dbReference type="PANTHER" id="PTHR43401">
    <property type="entry name" value="L-THREONINE 3-DEHYDROGENASE"/>
    <property type="match status" value="1"/>
</dbReference>
<dbReference type="InterPro" id="IPR036291">
    <property type="entry name" value="NAD(P)-bd_dom_sf"/>
</dbReference>
<accession>A0A6J6BGR8</accession>
<protein>
    <submittedName>
        <fullName evidence="5">Unannotated protein</fullName>
    </submittedName>
</protein>
<feature type="domain" description="Enoyl reductase (ER)" evidence="4">
    <location>
        <begin position="8"/>
        <end position="340"/>
    </location>
</feature>
<dbReference type="InterPro" id="IPR011032">
    <property type="entry name" value="GroES-like_sf"/>
</dbReference>
<sequence length="344" mass="35701">MFAALITGKNKVEMIEFPDPSPASTGVVVDIAYCGICGTDIHAYQSGAPYNPAICGHEWSGTLSAVGADVKSFSEGDRVVVAVAPACGQCAPCRAGQADRCFVSFMSALGRDAMAPKHGGFAPRIAVSASRIVKTNPALSDIQAAQVEPTTVAFHAVRRSGIRLGDIAVVQGAGPIGLGAMQWVKAAGAGVVIVIEPNEQRRAIALELGAHYAVAPGAAADELVKELSHGLGADIVYECVGRPFAVQSAVDLARRGGSMCLIGLADQEASISPVQWLMKEISVTAALAYNHEEFETCMGMIADGRFRTEPLHSLTIGLAGLDASLADLASGTSTNMKILVDPRI</sequence>
<dbReference type="EMBL" id="CAEZSL010000037">
    <property type="protein sequence ID" value="CAB4537867.1"/>
    <property type="molecule type" value="Genomic_DNA"/>
</dbReference>
<dbReference type="PROSITE" id="PS00059">
    <property type="entry name" value="ADH_ZINC"/>
    <property type="match status" value="1"/>
</dbReference>
<dbReference type="Gene3D" id="3.40.50.720">
    <property type="entry name" value="NAD(P)-binding Rossmann-like Domain"/>
    <property type="match status" value="1"/>
</dbReference>
<dbReference type="Pfam" id="PF00107">
    <property type="entry name" value="ADH_zinc_N"/>
    <property type="match status" value="1"/>
</dbReference>
<dbReference type="InterPro" id="IPR020843">
    <property type="entry name" value="ER"/>
</dbReference>
<organism evidence="5">
    <name type="scientific">freshwater metagenome</name>
    <dbReference type="NCBI Taxonomy" id="449393"/>
    <lineage>
        <taxon>unclassified sequences</taxon>
        <taxon>metagenomes</taxon>
        <taxon>ecological metagenomes</taxon>
    </lineage>
</organism>
<dbReference type="SUPFAM" id="SSF51735">
    <property type="entry name" value="NAD(P)-binding Rossmann-fold domains"/>
    <property type="match status" value="1"/>
</dbReference>
<name>A0A6J6BGR8_9ZZZZ</name>
<dbReference type="AlphaFoldDB" id="A0A6J6BGR8"/>
<gene>
    <name evidence="5" type="ORF">UFOPK1421_00475</name>
</gene>